<dbReference type="EMBL" id="LCQW01000037">
    <property type="protein sequence ID" value="KKW22722.1"/>
    <property type="molecule type" value="Genomic_DNA"/>
</dbReference>
<evidence type="ECO:0000313" key="1">
    <source>
        <dbReference type="EMBL" id="KKW22722.1"/>
    </source>
</evidence>
<dbReference type="Proteomes" id="UP000034273">
    <property type="component" value="Unassembled WGS sequence"/>
</dbReference>
<proteinExistence type="predicted"/>
<reference evidence="1 2" key="1">
    <citation type="journal article" date="2015" name="Nature">
        <title>rRNA introns, odd ribosomes, and small enigmatic genomes across a large radiation of phyla.</title>
        <authorList>
            <person name="Brown C.T."/>
            <person name="Hug L.A."/>
            <person name="Thomas B.C."/>
            <person name="Sharon I."/>
            <person name="Castelle C.J."/>
            <person name="Singh A."/>
            <person name="Wilkins M.J."/>
            <person name="Williams K.H."/>
            <person name="Banfield J.F."/>
        </authorList>
    </citation>
    <scope>NUCLEOTIDE SEQUENCE [LARGE SCALE GENOMIC DNA]</scope>
</reference>
<comment type="caution">
    <text evidence="1">The sequence shown here is derived from an EMBL/GenBank/DDBJ whole genome shotgun (WGS) entry which is preliminary data.</text>
</comment>
<protein>
    <submittedName>
        <fullName evidence="1">Uncharacterized protein</fullName>
    </submittedName>
</protein>
<dbReference type="STRING" id="1618671.UY67_C0037G0004"/>
<gene>
    <name evidence="1" type="ORF">UY67_C0037G0004</name>
</gene>
<sequence>MAGIPLTTFSREKVVRGILLAWTNCLKKYQ</sequence>
<name>A0A0G1Z5G6_9BACT</name>
<accession>A0A0G1Z5G6</accession>
<organism evidence="1 2">
    <name type="scientific">Candidatus Kaiserbacteria bacterium GW2011_GWA2_52_12</name>
    <dbReference type="NCBI Taxonomy" id="1618671"/>
    <lineage>
        <taxon>Bacteria</taxon>
        <taxon>Candidatus Kaiseribacteriota</taxon>
    </lineage>
</organism>
<evidence type="ECO:0000313" key="2">
    <source>
        <dbReference type="Proteomes" id="UP000034273"/>
    </source>
</evidence>
<dbReference type="AlphaFoldDB" id="A0A0G1Z5G6"/>